<comment type="PTM">
    <text evidence="8">Formation of the three residue Trp-Tyr-Met cross-link is important for the catalase, but not the peroxidase activity of the enzyme.</text>
</comment>
<comment type="catalytic activity">
    <reaction evidence="7 8 9">
        <text>2 H2O2 = O2 + 2 H2O</text>
        <dbReference type="Rhea" id="RHEA:20309"/>
        <dbReference type="ChEBI" id="CHEBI:15377"/>
        <dbReference type="ChEBI" id="CHEBI:15379"/>
        <dbReference type="ChEBI" id="CHEBI:16240"/>
        <dbReference type="EC" id="1.11.1.21"/>
    </reaction>
</comment>
<keyword evidence="3 8" id="KW-0479">Metal-binding</keyword>
<dbReference type="SUPFAM" id="SSF48113">
    <property type="entry name" value="Heme-dependent peroxidases"/>
    <property type="match status" value="2"/>
</dbReference>
<gene>
    <name evidence="8" type="primary">katG</name>
    <name evidence="11" type="ORF">GCM10009021_11910</name>
</gene>
<evidence type="ECO:0000256" key="8">
    <source>
        <dbReference type="HAMAP-Rule" id="MF_01961"/>
    </source>
</evidence>
<comment type="caution">
    <text evidence="11">The sequence shown here is derived from an EMBL/GenBank/DDBJ whole genome shotgun (WGS) entry which is preliminary data.</text>
</comment>
<dbReference type="GO" id="GO:0042744">
    <property type="term" value="P:hydrogen peroxide catabolic process"/>
    <property type="evidence" value="ECO:0007669"/>
    <property type="project" value="UniProtKB-KW"/>
</dbReference>
<dbReference type="PANTHER" id="PTHR30555:SF0">
    <property type="entry name" value="CATALASE-PEROXIDASE"/>
    <property type="match status" value="1"/>
</dbReference>
<dbReference type="GO" id="GO:0070301">
    <property type="term" value="P:cellular response to hydrogen peroxide"/>
    <property type="evidence" value="ECO:0007669"/>
    <property type="project" value="TreeGrafter"/>
</dbReference>
<evidence type="ECO:0000256" key="2">
    <source>
        <dbReference type="ARBA" id="ARBA00022617"/>
    </source>
</evidence>
<feature type="domain" description="Plant heme peroxidase family profile" evidence="10">
    <location>
        <begin position="110"/>
        <end position="415"/>
    </location>
</feature>
<accession>A0A830GAI2</accession>
<evidence type="ECO:0000313" key="11">
    <source>
        <dbReference type="EMBL" id="GGN13331.1"/>
    </source>
</evidence>
<evidence type="ECO:0000256" key="3">
    <source>
        <dbReference type="ARBA" id="ARBA00022723"/>
    </source>
</evidence>
<dbReference type="Pfam" id="PF00141">
    <property type="entry name" value="peroxidase"/>
    <property type="match status" value="2"/>
</dbReference>
<dbReference type="PROSITE" id="PS00436">
    <property type="entry name" value="PEROXIDASE_2"/>
    <property type="match status" value="1"/>
</dbReference>
<dbReference type="GO" id="GO:0005829">
    <property type="term" value="C:cytosol"/>
    <property type="evidence" value="ECO:0007669"/>
    <property type="project" value="TreeGrafter"/>
</dbReference>
<keyword evidence="2 8" id="KW-0349">Heme</keyword>
<feature type="binding site" description="axial binding residue" evidence="8">
    <location>
        <position position="269"/>
    </location>
    <ligand>
        <name>heme b</name>
        <dbReference type="ChEBI" id="CHEBI:60344"/>
    </ligand>
    <ligandPart>
        <name>Fe</name>
        <dbReference type="ChEBI" id="CHEBI:18248"/>
    </ligandPart>
</feature>
<evidence type="ECO:0000256" key="6">
    <source>
        <dbReference type="ARBA" id="ARBA00023324"/>
    </source>
</evidence>
<dbReference type="EC" id="1.11.1.21" evidence="8 9"/>
<protein>
    <recommendedName>
        <fullName evidence="8 9">Catalase-peroxidase</fullName>
        <shortName evidence="8">CP</shortName>
        <ecNumber evidence="8 9">1.11.1.21</ecNumber>
    </recommendedName>
    <alternativeName>
        <fullName evidence="8">Peroxidase/catalase</fullName>
    </alternativeName>
</protein>
<feature type="active site" description="Proton acceptor" evidence="8">
    <location>
        <position position="102"/>
    </location>
</feature>
<reference evidence="11 12" key="1">
    <citation type="journal article" date="2019" name="Int. J. Syst. Evol. Microbiol.">
        <title>The Global Catalogue of Microorganisms (GCM) 10K type strain sequencing project: providing services to taxonomists for standard genome sequencing and annotation.</title>
        <authorList>
            <consortium name="The Broad Institute Genomics Platform"/>
            <consortium name="The Broad Institute Genome Sequencing Center for Infectious Disease"/>
            <person name="Wu L."/>
            <person name="Ma J."/>
        </authorList>
    </citation>
    <scope>NUCLEOTIDE SEQUENCE [LARGE SCALE GENOMIC DNA]</scope>
    <source>
        <strain evidence="11 12">JCM 16331</strain>
    </source>
</reference>
<evidence type="ECO:0000256" key="5">
    <source>
        <dbReference type="ARBA" id="ARBA00023004"/>
    </source>
</evidence>
<evidence type="ECO:0000259" key="10">
    <source>
        <dbReference type="PROSITE" id="PS50873"/>
    </source>
</evidence>
<evidence type="ECO:0000256" key="9">
    <source>
        <dbReference type="RuleBase" id="RU003451"/>
    </source>
</evidence>
<dbReference type="InterPro" id="IPR002016">
    <property type="entry name" value="Haem_peroxidase"/>
</dbReference>
<dbReference type="GO" id="GO:0020037">
    <property type="term" value="F:heme binding"/>
    <property type="evidence" value="ECO:0007669"/>
    <property type="project" value="InterPro"/>
</dbReference>
<dbReference type="NCBIfam" id="NF011635">
    <property type="entry name" value="PRK15061.1"/>
    <property type="match status" value="1"/>
</dbReference>
<dbReference type="InterPro" id="IPR010255">
    <property type="entry name" value="Haem_peroxidase_sf"/>
</dbReference>
<dbReference type="InterPro" id="IPR019793">
    <property type="entry name" value="Peroxidases_heam-ligand_BS"/>
</dbReference>
<dbReference type="Proteomes" id="UP000608850">
    <property type="component" value="Unassembled WGS sequence"/>
</dbReference>
<comment type="caution">
    <text evidence="8">Lacks conserved residue(s) required for the propagation of feature annotation.</text>
</comment>
<dbReference type="PROSITE" id="PS00435">
    <property type="entry name" value="PEROXIDASE_1"/>
    <property type="match status" value="1"/>
</dbReference>
<dbReference type="HAMAP" id="MF_01961">
    <property type="entry name" value="Catal_peroxid"/>
    <property type="match status" value="1"/>
</dbReference>
<dbReference type="PRINTS" id="PR00458">
    <property type="entry name" value="PEROXIDASE"/>
</dbReference>
<evidence type="ECO:0000256" key="7">
    <source>
        <dbReference type="ARBA" id="ARBA00049145"/>
    </source>
</evidence>
<feature type="cross-link" description="Tryptophyl-tyrosyl-methioninium (Tyr-Met) (with Trp-101)" evidence="8">
    <location>
        <begin position="228"/>
        <end position="254"/>
    </location>
</feature>
<dbReference type="Gene3D" id="1.10.520.10">
    <property type="match status" value="2"/>
</dbReference>
<evidence type="ECO:0000256" key="4">
    <source>
        <dbReference type="ARBA" id="ARBA00023002"/>
    </source>
</evidence>
<comment type="catalytic activity">
    <reaction evidence="8 9">
        <text>H2O2 + AH2 = A + 2 H2O</text>
        <dbReference type="Rhea" id="RHEA:30275"/>
        <dbReference type="ChEBI" id="CHEBI:13193"/>
        <dbReference type="ChEBI" id="CHEBI:15377"/>
        <dbReference type="ChEBI" id="CHEBI:16240"/>
        <dbReference type="ChEBI" id="CHEBI:17499"/>
        <dbReference type="EC" id="1.11.1.21"/>
    </reaction>
</comment>
<dbReference type="GO" id="GO:0046872">
    <property type="term" value="F:metal ion binding"/>
    <property type="evidence" value="ECO:0007669"/>
    <property type="project" value="UniProtKB-KW"/>
</dbReference>
<dbReference type="NCBIfam" id="TIGR00198">
    <property type="entry name" value="cat_per_HPI"/>
    <property type="match status" value="1"/>
</dbReference>
<keyword evidence="5 8" id="KW-0408">Iron</keyword>
<keyword evidence="6 8" id="KW-0376">Hydrogen peroxide</keyword>
<keyword evidence="4 8" id="KW-0560">Oxidoreductase</keyword>
<keyword evidence="12" id="KW-1185">Reference proteome</keyword>
<dbReference type="Gene3D" id="1.10.420.10">
    <property type="entry name" value="Peroxidase, domain 2"/>
    <property type="match status" value="2"/>
</dbReference>
<dbReference type="PANTHER" id="PTHR30555">
    <property type="entry name" value="HYDROPEROXIDASE I, BIFUNCTIONAL CATALASE-PEROXIDASE"/>
    <property type="match status" value="1"/>
</dbReference>
<dbReference type="InterPro" id="IPR019794">
    <property type="entry name" value="Peroxidases_AS"/>
</dbReference>
<comment type="subunit">
    <text evidence="8">Homodimer or homotetramer.</text>
</comment>
<evidence type="ECO:0000313" key="12">
    <source>
        <dbReference type="Proteomes" id="UP000608850"/>
    </source>
</evidence>
<keyword evidence="1 8" id="KW-0575">Peroxidase</keyword>
<dbReference type="CDD" id="cd08200">
    <property type="entry name" value="catalase_peroxidase_2"/>
    <property type="match status" value="1"/>
</dbReference>
<feature type="site" description="Transition state stabilizer" evidence="8">
    <location>
        <position position="98"/>
    </location>
</feature>
<dbReference type="AlphaFoldDB" id="A0A830GAI2"/>
<proteinExistence type="inferred from homology"/>
<comment type="similarity">
    <text evidence="8 9">Belongs to the peroxidase family. Peroxidase/catalase subfamily.</text>
</comment>
<comment type="cofactor">
    <cofactor evidence="8">
        <name>heme b</name>
        <dbReference type="ChEBI" id="CHEBI:60344"/>
    </cofactor>
    <text evidence="8">Binds 1 heme b (iron(II)-protoporphyrin IX) group per dimer.</text>
</comment>
<organism evidence="11 12">
    <name type="scientific">Halarchaeum nitratireducens</name>
    <dbReference type="NCBI Taxonomy" id="489913"/>
    <lineage>
        <taxon>Archaea</taxon>
        <taxon>Methanobacteriati</taxon>
        <taxon>Methanobacteriota</taxon>
        <taxon>Stenosarchaea group</taxon>
        <taxon>Halobacteria</taxon>
        <taxon>Halobacteriales</taxon>
        <taxon>Halobacteriaceae</taxon>
    </lineage>
</organism>
<dbReference type="GO" id="GO:0004096">
    <property type="term" value="F:catalase activity"/>
    <property type="evidence" value="ECO:0007669"/>
    <property type="project" value="UniProtKB-UniRule"/>
</dbReference>
<dbReference type="InterPro" id="IPR000763">
    <property type="entry name" value="Catalase_peroxidase"/>
</dbReference>
<dbReference type="EMBL" id="BMOQ01000003">
    <property type="protein sequence ID" value="GGN13331.1"/>
    <property type="molecule type" value="Genomic_DNA"/>
</dbReference>
<evidence type="ECO:0000256" key="1">
    <source>
        <dbReference type="ARBA" id="ARBA00022559"/>
    </source>
</evidence>
<comment type="function">
    <text evidence="8">Bifunctional enzyme with both catalase and broad-spectrum peroxidase activity.</text>
</comment>
<dbReference type="PRINTS" id="PR00460">
    <property type="entry name" value="BPEROXIDASE"/>
</dbReference>
<name>A0A830GAI2_9EURY</name>
<dbReference type="PROSITE" id="PS50873">
    <property type="entry name" value="PEROXIDASE_4"/>
    <property type="match status" value="1"/>
</dbReference>
<sequence>MKFGWRIESDRYVYAHNACAIAYKMTWSNQEWWPEMLRLDILDDNAAELDPYGDDFDYAEAFDSLDLDEVKSDIQEVMMDSQEWWPADYGNYGPLFIRMAWHSAGTYRTLDGRAGAAGARQRLPPESSWPDNVNLDKARRLLQPVKQKYGRKLSWGDLIILAGNVALETMGFETYGFGGGREDAYKSNEAIEWGPETEWETTSPDRFEDGEVGNLKDPLANTVMGLIYVNPEGPYGEPDVDGSAANIREEFDRMAMDDEETVALIAGGHTFGKVHGADDETEVGPEPDAAPIEDQGLGWDHDFEKAGMITSGIEGPWNATPTVWDTGYVDNLLEYEWEPHKGPGGAWQWRPATEEEREDIEKAPAAQDFDESEEPMMLTTDVALKRDDDYRAILEDFQENPDHFQQAFARAWYKLIHRDMGPKQRLAGPEVPEEEFVWQDPIPEADYETVGAEEVAELEAAIRDADLSRTDLVKTAWASASTYRDSDKRGGANGARVRLEPQKNWEANEPETLADVLDTYEEIQADFNESRDDDVRVSLADLIVLGGNVGVEDAAADAGYDVDVPFEPGRTDASAEQTDADSFEPLKPKADGFRNYIGDGDWNDLYDSLEERMVDKADLLTLSVAELTVLVGGMRAIGATYDDTDRGVLTDDPGALTNDFFANLLDMDYEWEAVDDDEEVFEGYDRASGEKVWEATRFDLVFGANARLRAHADVYAAEDGEEKLVEDFVEAWHKVMTLDRFDLE</sequence>